<feature type="transmembrane region" description="Helical" evidence="6">
    <location>
        <begin position="58"/>
        <end position="80"/>
    </location>
</feature>
<evidence type="ECO:0008006" key="9">
    <source>
        <dbReference type="Google" id="ProtNLM"/>
    </source>
</evidence>
<protein>
    <recommendedName>
        <fullName evidence="9">Autophagy-related protein 33</fullName>
    </recommendedName>
</protein>
<dbReference type="AlphaFoldDB" id="A0A9P8TEM1"/>
<evidence type="ECO:0000256" key="3">
    <source>
        <dbReference type="ARBA" id="ARBA00022989"/>
    </source>
</evidence>
<comment type="similarity">
    <text evidence="5">Belongs to the ATG33 family.</text>
</comment>
<keyword evidence="3 6" id="KW-1133">Transmembrane helix</keyword>
<evidence type="ECO:0000256" key="4">
    <source>
        <dbReference type="ARBA" id="ARBA00023136"/>
    </source>
</evidence>
<dbReference type="EMBL" id="JAEUBF010000681">
    <property type="protein sequence ID" value="KAH3675979.1"/>
    <property type="molecule type" value="Genomic_DNA"/>
</dbReference>
<reference evidence="7" key="1">
    <citation type="journal article" date="2021" name="Open Biol.">
        <title>Shared evolutionary footprints suggest mitochondrial oxidative damage underlies multiple complex I losses in fungi.</title>
        <authorList>
            <person name="Schikora-Tamarit M.A."/>
            <person name="Marcet-Houben M."/>
            <person name="Nosek J."/>
            <person name="Gabaldon T."/>
        </authorList>
    </citation>
    <scope>NUCLEOTIDE SEQUENCE</scope>
    <source>
        <strain evidence="7">CBS6341</strain>
    </source>
</reference>
<dbReference type="Proteomes" id="UP000769528">
    <property type="component" value="Unassembled WGS sequence"/>
</dbReference>
<organism evidence="7 8">
    <name type="scientific">Wickerhamomyces mucosus</name>
    <dbReference type="NCBI Taxonomy" id="1378264"/>
    <lineage>
        <taxon>Eukaryota</taxon>
        <taxon>Fungi</taxon>
        <taxon>Dikarya</taxon>
        <taxon>Ascomycota</taxon>
        <taxon>Saccharomycotina</taxon>
        <taxon>Saccharomycetes</taxon>
        <taxon>Phaffomycetales</taxon>
        <taxon>Wickerhamomycetaceae</taxon>
        <taxon>Wickerhamomyces</taxon>
    </lineage>
</organism>
<dbReference type="GO" id="GO:0005741">
    <property type="term" value="C:mitochondrial outer membrane"/>
    <property type="evidence" value="ECO:0007669"/>
    <property type="project" value="TreeGrafter"/>
</dbReference>
<name>A0A9P8TEM1_9ASCO</name>
<accession>A0A9P8TEM1</accession>
<evidence type="ECO:0000256" key="5">
    <source>
        <dbReference type="ARBA" id="ARBA00038013"/>
    </source>
</evidence>
<evidence type="ECO:0000313" key="7">
    <source>
        <dbReference type="EMBL" id="KAH3675979.1"/>
    </source>
</evidence>
<evidence type="ECO:0000256" key="1">
    <source>
        <dbReference type="ARBA" id="ARBA00004141"/>
    </source>
</evidence>
<feature type="transmembrane region" description="Helical" evidence="6">
    <location>
        <begin position="200"/>
        <end position="219"/>
    </location>
</feature>
<comment type="caution">
    <text evidence="7">The sequence shown here is derived from an EMBL/GenBank/DDBJ whole genome shotgun (WGS) entry which is preliminary data.</text>
</comment>
<evidence type="ECO:0000256" key="2">
    <source>
        <dbReference type="ARBA" id="ARBA00022692"/>
    </source>
</evidence>
<dbReference type="GO" id="GO:0000422">
    <property type="term" value="P:autophagy of mitochondrion"/>
    <property type="evidence" value="ECO:0007669"/>
    <property type="project" value="TreeGrafter"/>
</dbReference>
<feature type="transmembrane region" description="Helical" evidence="6">
    <location>
        <begin position="86"/>
        <end position="104"/>
    </location>
</feature>
<reference evidence="7" key="2">
    <citation type="submission" date="2021-01" db="EMBL/GenBank/DDBJ databases">
        <authorList>
            <person name="Schikora-Tamarit M.A."/>
        </authorList>
    </citation>
    <scope>NUCLEOTIDE SEQUENCE</scope>
    <source>
        <strain evidence="7">CBS6341</strain>
    </source>
</reference>
<dbReference type="PANTHER" id="PTHR37278:SF1">
    <property type="entry name" value="AUTOPHAGY-RELATED PROTEIN 33-RELATED"/>
    <property type="match status" value="1"/>
</dbReference>
<keyword evidence="2 6" id="KW-0812">Transmembrane</keyword>
<dbReference type="InterPro" id="IPR051668">
    <property type="entry name" value="ATG33"/>
</dbReference>
<sequence length="221" mass="24266">MGTCLAVIKIIGTTSLGIYTGTVFSNQLSNLDVLKSTILKTGEFQLEIVKDNLKTNGIVLGVFGTLSALSFNLAYFGAPAKYKHPYLIYSSLVFPISTVVYTLFSREDLRSLFHIKGLLNRSKTPPAPKKLKKEKQQIRSDLDNSVYKDLGDTSNTEEDEDEEAELAAVEEDEEITQEVESHLQKTTALKVIDSLKFSNLIVLGVSVAGLLITSIGLYGEP</sequence>
<dbReference type="OrthoDB" id="5336366at2759"/>
<keyword evidence="8" id="KW-1185">Reference proteome</keyword>
<dbReference type="PANTHER" id="PTHR37278">
    <property type="entry name" value="AUTOPHAGY-RELATED PROTEIN 33-RELATED"/>
    <property type="match status" value="1"/>
</dbReference>
<evidence type="ECO:0000256" key="6">
    <source>
        <dbReference type="SAM" id="Phobius"/>
    </source>
</evidence>
<dbReference type="GO" id="GO:0016236">
    <property type="term" value="P:macroautophagy"/>
    <property type="evidence" value="ECO:0007669"/>
    <property type="project" value="TreeGrafter"/>
</dbReference>
<gene>
    <name evidence="7" type="ORF">WICMUC_002275</name>
</gene>
<proteinExistence type="inferred from homology"/>
<evidence type="ECO:0000313" key="8">
    <source>
        <dbReference type="Proteomes" id="UP000769528"/>
    </source>
</evidence>
<comment type="subcellular location">
    <subcellularLocation>
        <location evidence="1">Membrane</location>
        <topology evidence="1">Multi-pass membrane protein</topology>
    </subcellularLocation>
</comment>
<keyword evidence="4 6" id="KW-0472">Membrane</keyword>